<keyword evidence="3" id="KW-1185">Reference proteome</keyword>
<dbReference type="PANTHER" id="PTHR46637:SF1">
    <property type="entry name" value="BLL5188 PROTEIN"/>
    <property type="match status" value="1"/>
</dbReference>
<proteinExistence type="predicted"/>
<dbReference type="PANTHER" id="PTHR46637">
    <property type="entry name" value="TIS1421-TRANSPOSASE PROTEIN A"/>
    <property type="match status" value="1"/>
</dbReference>
<dbReference type="Proteomes" id="UP000000377">
    <property type="component" value="Chromosome"/>
</dbReference>
<organism evidence="2 3">
    <name type="scientific">Streptomyces bingchenggensis (strain BCW-1)</name>
    <dbReference type="NCBI Taxonomy" id="749414"/>
    <lineage>
        <taxon>Bacteria</taxon>
        <taxon>Bacillati</taxon>
        <taxon>Actinomycetota</taxon>
        <taxon>Actinomycetes</taxon>
        <taxon>Kitasatosporales</taxon>
        <taxon>Streptomycetaceae</taxon>
        <taxon>Streptomyces</taxon>
    </lineage>
</organism>
<protein>
    <submittedName>
        <fullName evidence="2">Putative transposase</fullName>
    </submittedName>
</protein>
<dbReference type="PATRIC" id="fig|749414.3.peg.22"/>
<gene>
    <name evidence="2" type="ordered locus">SBI_00023</name>
</gene>
<dbReference type="eggNOG" id="COG3293">
    <property type="taxonomic scope" value="Bacteria"/>
</dbReference>
<accession>D7BSW7</accession>
<dbReference type="RefSeq" id="WP_014172623.1">
    <property type="nucleotide sequence ID" value="NC_016582.1"/>
</dbReference>
<name>D7BSW7_STRBB</name>
<evidence type="ECO:0000259" key="1">
    <source>
        <dbReference type="Pfam" id="PF13340"/>
    </source>
</evidence>
<evidence type="ECO:0000313" key="2">
    <source>
        <dbReference type="EMBL" id="ADI03144.1"/>
    </source>
</evidence>
<sequence>MGDTVGRHDLTDEAWAVLEALLPVAGCGCPGRNLRRQVDGIRHRVRAGCPWRDVPERYGPWSSLYRAFRRYQHEGAWNQVTARSSPRCSTRSG</sequence>
<dbReference type="InterPro" id="IPR052909">
    <property type="entry name" value="Transposase_6_like"/>
</dbReference>
<dbReference type="KEGG" id="sbh:SBI_00023"/>
<dbReference type="STRING" id="749414.SBI_00023"/>
<feature type="domain" description="Insertion element IS402-like" evidence="1">
    <location>
        <begin position="10"/>
        <end position="80"/>
    </location>
</feature>
<dbReference type="InterPro" id="IPR025161">
    <property type="entry name" value="IS402-like_dom"/>
</dbReference>
<reference evidence="2 3" key="1">
    <citation type="journal article" date="2010" name="J. Bacteriol.">
        <title>Genome sequence of the milbemycin-producing bacterium Streptomyces bingchenggensis.</title>
        <authorList>
            <person name="Wang X.J."/>
            <person name="Yan Y.J."/>
            <person name="Zhang B."/>
            <person name="An J."/>
            <person name="Wang J.J."/>
            <person name="Tian J."/>
            <person name="Jiang L."/>
            <person name="Chen Y.H."/>
            <person name="Huang S.X."/>
            <person name="Yin M."/>
            <person name="Zhang J."/>
            <person name="Gao A.L."/>
            <person name="Liu C.X."/>
            <person name="Zhu Z.X."/>
            <person name="Xiang W.S."/>
        </authorList>
    </citation>
    <scope>NUCLEOTIDE SEQUENCE [LARGE SCALE GENOMIC DNA]</scope>
    <source>
        <strain evidence="2 3">BCW-1</strain>
    </source>
</reference>
<dbReference type="EMBL" id="CP002047">
    <property type="protein sequence ID" value="ADI03144.1"/>
    <property type="molecule type" value="Genomic_DNA"/>
</dbReference>
<evidence type="ECO:0000313" key="3">
    <source>
        <dbReference type="Proteomes" id="UP000000377"/>
    </source>
</evidence>
<dbReference type="AlphaFoldDB" id="D7BSW7"/>
<dbReference type="HOGENOM" id="CLU_055261_2_5_11"/>
<dbReference type="Pfam" id="PF13340">
    <property type="entry name" value="DUF4096"/>
    <property type="match status" value="1"/>
</dbReference>